<evidence type="ECO:0000313" key="1">
    <source>
        <dbReference type="EMBL" id="KAI8430431.1"/>
    </source>
</evidence>
<sequence>MLYEPDIAYENDPFVSIGKMSCKCQWCNALKWKDETPGVCCSSGKVQLEALCKPSEPLYSLLLDLHPDHKHFIANIRKYNSAFQMTSFGGKSVSEDGYMPTFKVQGQVYHLIGSLLPEQGQKAKFLQIYFVGEDEREASLRCSVCPNQYLVDEYAKIERLNFIRNNQKKLRADSYVHLMDAIGRQDVDVNQLGQMVVLPSSFIGSPKYMHARTQDAMTYVRYYGRPHLFITFTCNPRWQVIAQQLFPGQKPQDRYDIIARVFRLKVKKLIDLLVKGKIFGVVRCYMYSVEWQKRGLPHVHILLWLTNHIASDSIDNIIWAEIPDPESDPKLYEIVKSNMIHGPCGDINIKSPCMKNNACSKRYPRPLVAETQTGDDGYPQYRRRSPEQGGFTVNIKGVELDNRWVVPFNPVLSRIFNAHLNVEYCNSVKSIKYVCKYVNKGSDQATIALEDGKDEVKSYESGRYISSSEAVWRILSFPIHERFPTCT</sequence>
<protein>
    <submittedName>
        <fullName evidence="1">Uncharacterized protein</fullName>
    </submittedName>
</protein>
<proteinExistence type="predicted"/>
<evidence type="ECO:0000313" key="2">
    <source>
        <dbReference type="Proteomes" id="UP001064048"/>
    </source>
</evidence>
<keyword evidence="2" id="KW-1185">Reference proteome</keyword>
<dbReference type="Proteomes" id="UP001064048">
    <property type="component" value="Chromosome Z"/>
</dbReference>
<organism evidence="1 2">
    <name type="scientific">Choristoneura fumiferana</name>
    <name type="common">Spruce budworm moth</name>
    <name type="synonym">Archips fumiferana</name>
    <dbReference type="NCBI Taxonomy" id="7141"/>
    <lineage>
        <taxon>Eukaryota</taxon>
        <taxon>Metazoa</taxon>
        <taxon>Ecdysozoa</taxon>
        <taxon>Arthropoda</taxon>
        <taxon>Hexapoda</taxon>
        <taxon>Insecta</taxon>
        <taxon>Pterygota</taxon>
        <taxon>Neoptera</taxon>
        <taxon>Endopterygota</taxon>
        <taxon>Lepidoptera</taxon>
        <taxon>Glossata</taxon>
        <taxon>Ditrysia</taxon>
        <taxon>Tortricoidea</taxon>
        <taxon>Tortricidae</taxon>
        <taxon>Tortricinae</taxon>
        <taxon>Choristoneura</taxon>
    </lineage>
</organism>
<accession>A0ACC0K207</accession>
<gene>
    <name evidence="1" type="ORF">MSG28_000708</name>
</gene>
<dbReference type="EMBL" id="CM046131">
    <property type="protein sequence ID" value="KAI8430431.1"/>
    <property type="molecule type" value="Genomic_DNA"/>
</dbReference>
<reference evidence="1 2" key="1">
    <citation type="journal article" date="2022" name="Genome Biol. Evol.">
        <title>The Spruce Budworm Genome: Reconstructing the Evolutionary History of Antifreeze Proteins.</title>
        <authorList>
            <person name="Beliveau C."/>
            <person name="Gagne P."/>
            <person name="Picq S."/>
            <person name="Vernygora O."/>
            <person name="Keeling C.I."/>
            <person name="Pinkney K."/>
            <person name="Doucet D."/>
            <person name="Wen F."/>
            <person name="Johnston J.S."/>
            <person name="Maaroufi H."/>
            <person name="Boyle B."/>
            <person name="Laroche J."/>
            <person name="Dewar K."/>
            <person name="Juretic N."/>
            <person name="Blackburn G."/>
            <person name="Nisole A."/>
            <person name="Brunet B."/>
            <person name="Brandao M."/>
            <person name="Lumley L."/>
            <person name="Duan J."/>
            <person name="Quan G."/>
            <person name="Lucarotti C.J."/>
            <person name="Roe A.D."/>
            <person name="Sperling F.A.H."/>
            <person name="Levesque R.C."/>
            <person name="Cusson M."/>
        </authorList>
    </citation>
    <scope>NUCLEOTIDE SEQUENCE [LARGE SCALE GENOMIC DNA]</scope>
    <source>
        <strain evidence="1">Glfc:IPQL:Cfum</strain>
    </source>
</reference>
<name>A0ACC0K207_CHOFU</name>
<comment type="caution">
    <text evidence="1">The sequence shown here is derived from an EMBL/GenBank/DDBJ whole genome shotgun (WGS) entry which is preliminary data.</text>
</comment>